<dbReference type="GO" id="GO:0001725">
    <property type="term" value="C:stress fiber"/>
    <property type="evidence" value="ECO:0007669"/>
    <property type="project" value="TreeGrafter"/>
</dbReference>
<evidence type="ECO:0000256" key="3">
    <source>
        <dbReference type="ARBA" id="ARBA00004216"/>
    </source>
</evidence>
<dbReference type="PROSITE" id="PS00107">
    <property type="entry name" value="PROTEIN_KINASE_ATP"/>
    <property type="match status" value="1"/>
</dbReference>
<keyword evidence="15 29" id="KW-0547">Nucleotide-binding</keyword>
<keyword evidence="7" id="KW-1003">Cell membrane</keyword>
<dbReference type="CDD" id="cd14220">
    <property type="entry name" value="STKc_BMPR1a"/>
    <property type="match status" value="1"/>
</dbReference>
<feature type="compositionally biased region" description="Low complexity" evidence="30">
    <location>
        <begin position="152"/>
        <end position="164"/>
    </location>
</feature>
<dbReference type="Pfam" id="PF15936">
    <property type="entry name" value="DUF4749"/>
    <property type="match status" value="1"/>
</dbReference>
<dbReference type="Pfam" id="PF07714">
    <property type="entry name" value="PK_Tyr_Ser-Thr"/>
    <property type="match status" value="1"/>
</dbReference>
<dbReference type="GO" id="GO:0046872">
    <property type="term" value="F:metal ion binding"/>
    <property type="evidence" value="ECO:0007669"/>
    <property type="project" value="UniProtKB-KW"/>
</dbReference>
<organism evidence="36 37">
    <name type="scientific">Bos mutus</name>
    <name type="common">wild yak</name>
    <dbReference type="NCBI Taxonomy" id="72004"/>
    <lineage>
        <taxon>Eukaryota</taxon>
        <taxon>Metazoa</taxon>
        <taxon>Chordata</taxon>
        <taxon>Craniata</taxon>
        <taxon>Vertebrata</taxon>
        <taxon>Euteleostomi</taxon>
        <taxon>Mammalia</taxon>
        <taxon>Eutheria</taxon>
        <taxon>Laurasiatheria</taxon>
        <taxon>Artiodactyla</taxon>
        <taxon>Ruminantia</taxon>
        <taxon>Pecora</taxon>
        <taxon>Bovidae</taxon>
        <taxon>Bovinae</taxon>
        <taxon>Bos</taxon>
    </lineage>
</organism>
<gene>
    <name evidence="36" type="ORF">E5288_WYG016460</name>
</gene>
<evidence type="ECO:0000256" key="6">
    <source>
        <dbReference type="ARBA" id="ARBA00012401"/>
    </source>
</evidence>
<comment type="cofactor">
    <cofactor evidence="2">
        <name>Mg(2+)</name>
        <dbReference type="ChEBI" id="CHEBI:18420"/>
    </cofactor>
</comment>
<dbReference type="InterPro" id="IPR001478">
    <property type="entry name" value="PDZ"/>
</dbReference>
<dbReference type="FunFam" id="1.10.510.10:FF:000018">
    <property type="entry name" value="Receptor protein serine/threonine kinase"/>
    <property type="match status" value="1"/>
</dbReference>
<feature type="region of interest" description="Disordered" evidence="30">
    <location>
        <begin position="102"/>
        <end position="184"/>
    </location>
</feature>
<dbReference type="CDD" id="cd09454">
    <property type="entry name" value="LIM1_ZASP_Cypher"/>
    <property type="match status" value="1"/>
</dbReference>
<dbReference type="FunFam" id="2.10.60.10:FF:000001">
    <property type="entry name" value="Receptor protein serine/threonine kinase"/>
    <property type="match status" value="1"/>
</dbReference>
<evidence type="ECO:0000256" key="21">
    <source>
        <dbReference type="ARBA" id="ARBA00023038"/>
    </source>
</evidence>
<dbReference type="SUPFAM" id="SSF56112">
    <property type="entry name" value="Protein kinase-like (PK-like)"/>
    <property type="match status" value="1"/>
</dbReference>
<dbReference type="GO" id="GO:0051371">
    <property type="term" value="F:muscle alpha-actinin binding"/>
    <property type="evidence" value="ECO:0007669"/>
    <property type="project" value="TreeGrafter"/>
</dbReference>
<dbReference type="GO" id="GO:0030036">
    <property type="term" value="P:actin cytoskeleton organization"/>
    <property type="evidence" value="ECO:0007669"/>
    <property type="project" value="TreeGrafter"/>
</dbReference>
<dbReference type="PROSITE" id="PS51256">
    <property type="entry name" value="GS"/>
    <property type="match status" value="1"/>
</dbReference>
<keyword evidence="9" id="KW-0723">Serine/threonine-protein kinase</keyword>
<dbReference type="GO" id="GO:0061061">
    <property type="term" value="P:muscle structure development"/>
    <property type="evidence" value="ECO:0007669"/>
    <property type="project" value="TreeGrafter"/>
</dbReference>
<dbReference type="Pfam" id="PF00412">
    <property type="entry name" value="LIM"/>
    <property type="match status" value="3"/>
</dbReference>
<dbReference type="PROSITE" id="PS50011">
    <property type="entry name" value="PROTEIN_KINASE_DOM"/>
    <property type="match status" value="1"/>
</dbReference>
<proteinExistence type="inferred from homology"/>
<comment type="subcellular location">
    <subcellularLocation>
        <location evidence="4">Cell membrane</location>
        <topology evidence="4">Single-pass type I membrane protein</topology>
    </subcellularLocation>
    <subcellularLocation>
        <location evidence="3">Cytoplasm</location>
        <location evidence="3">Myofibril</location>
        <location evidence="3">Sarcomere</location>
        <location evidence="3">Z line</location>
    </subcellularLocation>
</comment>
<comment type="caution">
    <text evidence="36">The sequence shown here is derived from an EMBL/GenBank/DDBJ whole genome shotgun (WGS) entry which is preliminary data.</text>
</comment>
<name>A0A6B0RE98_9CETA</name>
<comment type="similarity">
    <text evidence="5">Belongs to the protein kinase superfamily. TKL Ser/Thr protein kinase family. TGFB receptor subfamily.</text>
</comment>
<evidence type="ECO:0000256" key="7">
    <source>
        <dbReference type="ARBA" id="ARBA00022475"/>
    </source>
</evidence>
<dbReference type="GO" id="GO:0003779">
    <property type="term" value="F:actin binding"/>
    <property type="evidence" value="ECO:0007669"/>
    <property type="project" value="TreeGrafter"/>
</dbReference>
<dbReference type="InterPro" id="IPR036034">
    <property type="entry name" value="PDZ_sf"/>
</dbReference>
<dbReference type="EMBL" id="VBQZ03000028">
    <property type="protein sequence ID" value="MXQ85733.1"/>
    <property type="molecule type" value="Genomic_DNA"/>
</dbReference>
<evidence type="ECO:0000256" key="1">
    <source>
        <dbReference type="ARBA" id="ARBA00001936"/>
    </source>
</evidence>
<dbReference type="Pfam" id="PF01064">
    <property type="entry name" value="Activin_recp"/>
    <property type="match status" value="1"/>
</dbReference>
<dbReference type="SUPFAM" id="SSF50156">
    <property type="entry name" value="PDZ domain-like"/>
    <property type="match status" value="1"/>
</dbReference>
<keyword evidence="14" id="KW-0677">Repeat</keyword>
<keyword evidence="18 29" id="KW-0067">ATP-binding</keyword>
<evidence type="ECO:0000256" key="31">
    <source>
        <dbReference type="SAM" id="Phobius"/>
    </source>
</evidence>
<dbReference type="CDD" id="cd09460">
    <property type="entry name" value="LIM3_ZASP_Cypher"/>
    <property type="match status" value="1"/>
</dbReference>
<feature type="binding site" evidence="29">
    <location>
        <position position="1136"/>
    </location>
    <ligand>
        <name>ATP</name>
        <dbReference type="ChEBI" id="CHEBI:30616"/>
    </ligand>
</feature>
<evidence type="ECO:0000256" key="23">
    <source>
        <dbReference type="ARBA" id="ARBA00023157"/>
    </source>
</evidence>
<comment type="cofactor">
    <cofactor evidence="1">
        <name>Mn(2+)</name>
        <dbReference type="ChEBI" id="CHEBI:29035"/>
    </cofactor>
</comment>
<dbReference type="GO" id="GO:0004675">
    <property type="term" value="F:transmembrane receptor protein serine/threonine kinase activity"/>
    <property type="evidence" value="ECO:0007669"/>
    <property type="project" value="UniProtKB-EC"/>
</dbReference>
<keyword evidence="37" id="KW-1185">Reference proteome</keyword>
<evidence type="ECO:0000256" key="10">
    <source>
        <dbReference type="ARBA" id="ARBA00022679"/>
    </source>
</evidence>
<evidence type="ECO:0000256" key="15">
    <source>
        <dbReference type="ARBA" id="ARBA00022741"/>
    </source>
</evidence>
<dbReference type="PROSITE" id="PS50106">
    <property type="entry name" value="PDZ"/>
    <property type="match status" value="1"/>
</dbReference>
<feature type="compositionally biased region" description="Low complexity" evidence="30">
    <location>
        <begin position="380"/>
        <end position="403"/>
    </location>
</feature>
<evidence type="ECO:0000256" key="4">
    <source>
        <dbReference type="ARBA" id="ARBA00004251"/>
    </source>
</evidence>
<evidence type="ECO:0000256" key="5">
    <source>
        <dbReference type="ARBA" id="ARBA00009605"/>
    </source>
</evidence>
<dbReference type="InterPro" id="IPR045860">
    <property type="entry name" value="Snake_toxin-like_sf"/>
</dbReference>
<dbReference type="CDD" id="cd06753">
    <property type="entry name" value="PDZ_PDLIM-like"/>
    <property type="match status" value="1"/>
</dbReference>
<evidence type="ECO:0000259" key="35">
    <source>
        <dbReference type="PROSITE" id="PS51256"/>
    </source>
</evidence>
<evidence type="ECO:0000256" key="30">
    <source>
        <dbReference type="SAM" id="MobiDB-lite"/>
    </source>
</evidence>
<dbReference type="InterPro" id="IPR006643">
    <property type="entry name" value="Zasp-like_motif"/>
</dbReference>
<evidence type="ECO:0000256" key="12">
    <source>
        <dbReference type="ARBA" id="ARBA00022723"/>
    </source>
</evidence>
<keyword evidence="16" id="KW-0418">Kinase</keyword>
<keyword evidence="23" id="KW-1015">Disulfide bond</keyword>
<accession>A0A6B0RE98</accession>
<comment type="catalytic activity">
    <reaction evidence="26">
        <text>L-threonyl-[protein] + ATP = O-phospho-L-threonyl-[protein] + ADP + H(+)</text>
        <dbReference type="Rhea" id="RHEA:46608"/>
        <dbReference type="Rhea" id="RHEA-COMP:11060"/>
        <dbReference type="Rhea" id="RHEA-COMP:11605"/>
        <dbReference type="ChEBI" id="CHEBI:15378"/>
        <dbReference type="ChEBI" id="CHEBI:30013"/>
        <dbReference type="ChEBI" id="CHEBI:30616"/>
        <dbReference type="ChEBI" id="CHEBI:61977"/>
        <dbReference type="ChEBI" id="CHEBI:456216"/>
        <dbReference type="EC" id="2.7.11.1"/>
    </reaction>
    <physiologicalReaction direction="left-to-right" evidence="26">
        <dbReference type="Rhea" id="RHEA:46609"/>
    </physiologicalReaction>
</comment>
<evidence type="ECO:0000256" key="22">
    <source>
        <dbReference type="ARBA" id="ARBA00023136"/>
    </source>
</evidence>
<evidence type="ECO:0000256" key="14">
    <source>
        <dbReference type="ARBA" id="ARBA00022737"/>
    </source>
</evidence>
<evidence type="ECO:0000256" key="24">
    <source>
        <dbReference type="ARBA" id="ARBA00023170"/>
    </source>
</evidence>
<feature type="region of interest" description="Disordered" evidence="30">
    <location>
        <begin position="447"/>
        <end position="473"/>
    </location>
</feature>
<sequence length="1407" mass="154159">MAEAAGVSTSMSYSVTLTGPGPWGFRLQGGKDFNMPLTISRITPGSKAAQSQLSQGDLVVAIDGVNTDTMTHLEAQNKIKSASYNLSLTLQKSKRPIPISTAAPPIQSPLPVIPHQKDPALDTNSSLAAASPHPEARAGPGTPGTPELGQIFSSSFSQTSVFSSHTEASDPGPPRGGPGAKISLEGALDSLSPKAPLGSSQPRQYNNPIGLYSAETLREMAQMYQMSRRGKASGAGLLGGADYQERFNPSALKDSALSTHKPIEVKGLGGKATIIHAQYNTPISMYSQDAIMDAIAGQAQAQGSDFSGSLPIKDLTVDSASPVYQAVIKNQNKPEDEADDWARRSSNLQSRSFRILAQMTGTEYMQDPDEEALRRSRPQASTYSPAVATSPAPAAHTYSEAPAAPAPKPRVVTTASIRPSVYQPVPASTYSPSPGANYSPTPYTPSPAPAYTPSPTPAYTPSPAPTYSPSPAPAYTPSPAPSYNPTLYSGGPAESASRPPWVTDDSFSQKFAPGKTTTTVSKQSLPRGAPAYTPPPPAPQVSPLARGTVQRAERFPASSRTPLCGHCNSIIRGPFLVAMGRSWHPEEFNCAYCKTSLADVCFVEEQNNVYCERCYEQFFAPVCAKCNTKIMGEVMHALRQTWHTTCFVCAACKKPFGNSLFHMEDGEPYCEKDYVNLFSTKCHGCDFPVEAGDKFIEALGHTWHDTCFICAVCHVNLEGQPFYSKKDKPLCKKHAHAINVLGSQKSDRLNTFPKSTASIVFSLTGTQCEVLSDKIDALEKMPYNILYSMLNARYAVLRSRMQVETPMDQSPSRRKRKALALGPWCVGISGSEQGPQGWFWEYRRKLKTESAAAATAEDVVQVTDRNNKQNQEDGSSFFLPAAFSSSHWSQLVKDLLSGQNLDSVLHGTGMKSDSDPKKSENGVTLAPEDTLPFLKCYCSGHCPDDAINNTCITNGHCFAIIEEDDQGETTLASGCMKYEGSDFQCKDSPKAQLRRTIECCRTNLCNQYLQPTLPPVVIGPFFDGSIRWLALLISMAVCIIAMIIFSSCFCYKHYCKSISSRRRYNRDLEQDEAFIPAGESLRDLIDQSQSSGSGSGLPLLVQRTIAKQIQMVRQVGKGRYGEVWMGKWRGEKVAVKVFFTTEEASWFRETEIYQTVLMRHENILGFIAADIKGTGSWTQLYLITDYHENGSLYDFLKCATLDTRALLKLAYSAACGLCHLHTEIYGTQGKPAIAHRDLKSKNILIKKNGSCCIADLGLAVKFNSDTNEVDVPLNTRVGTKRYMAPEVLDESLNKNHFQPYIMADIYSFGLIIWEMARRCITGGIVEEYQLPYYNMVPNDPSYEDMREVVCVKRLRPIVSNRWNSDECLRAVLKLMSECWAHNPASRLTALRIKKTLAKMVESQDVKI</sequence>
<feature type="domain" description="LIM zinc-binding" evidence="33">
    <location>
        <begin position="621"/>
        <end position="680"/>
    </location>
</feature>
<evidence type="ECO:0000259" key="33">
    <source>
        <dbReference type="PROSITE" id="PS50023"/>
    </source>
</evidence>
<dbReference type="GO" id="GO:0005912">
    <property type="term" value="C:adherens junction"/>
    <property type="evidence" value="ECO:0007669"/>
    <property type="project" value="TreeGrafter"/>
</dbReference>
<dbReference type="InterPro" id="IPR031847">
    <property type="entry name" value="PDLI1-4/Zasp-like_mid"/>
</dbReference>
<dbReference type="Gene3D" id="1.10.510.10">
    <property type="entry name" value="Transferase(Phosphotransferase) domain 1"/>
    <property type="match status" value="1"/>
</dbReference>
<feature type="domain" description="Protein kinase" evidence="32">
    <location>
        <begin position="1109"/>
        <end position="1400"/>
    </location>
</feature>
<keyword evidence="10" id="KW-0808">Transferase</keyword>
<evidence type="ECO:0000256" key="18">
    <source>
        <dbReference type="ARBA" id="ARBA00022840"/>
    </source>
</evidence>
<keyword evidence="17 28" id="KW-0862">Zinc</keyword>
<evidence type="ECO:0000256" key="19">
    <source>
        <dbReference type="ARBA" id="ARBA00022842"/>
    </source>
</evidence>
<feature type="domain" description="LIM zinc-binding" evidence="33">
    <location>
        <begin position="681"/>
        <end position="741"/>
    </location>
</feature>
<dbReference type="SMART" id="SM00132">
    <property type="entry name" value="LIM"/>
    <property type="match status" value="3"/>
</dbReference>
<dbReference type="GO" id="GO:0007507">
    <property type="term" value="P:heart development"/>
    <property type="evidence" value="ECO:0007669"/>
    <property type="project" value="TreeGrafter"/>
</dbReference>
<evidence type="ECO:0000256" key="2">
    <source>
        <dbReference type="ARBA" id="ARBA00001946"/>
    </source>
</evidence>
<dbReference type="InterPro" id="IPR001781">
    <property type="entry name" value="Znf_LIM"/>
</dbReference>
<evidence type="ECO:0000256" key="29">
    <source>
        <dbReference type="PROSITE-ProRule" id="PRU10141"/>
    </source>
</evidence>
<reference evidence="36" key="1">
    <citation type="submission" date="2019-10" db="EMBL/GenBank/DDBJ databases">
        <title>The sequence and de novo assembly of the wild yak genome.</title>
        <authorList>
            <person name="Liu Y."/>
        </authorList>
    </citation>
    <scope>NUCLEOTIDE SEQUENCE [LARGE SCALE GENOMIC DNA]</scope>
    <source>
        <strain evidence="36">WY2019</strain>
    </source>
</reference>
<dbReference type="PANTHER" id="PTHR24214:SF9">
    <property type="entry name" value="LIM DOMAIN-BINDING PROTEIN 3"/>
    <property type="match status" value="1"/>
</dbReference>
<keyword evidence="24" id="KW-0675">Receptor</keyword>
<dbReference type="GO" id="GO:0031941">
    <property type="term" value="C:filamentous actin"/>
    <property type="evidence" value="ECO:0007669"/>
    <property type="project" value="TreeGrafter"/>
</dbReference>
<dbReference type="SMART" id="SM00220">
    <property type="entry name" value="S_TKc"/>
    <property type="match status" value="1"/>
</dbReference>
<dbReference type="PRINTS" id="PR01217">
    <property type="entry name" value="PRICHEXTENSN"/>
</dbReference>
<feature type="compositionally biased region" description="Polar residues" evidence="30">
    <location>
        <begin position="505"/>
        <end position="524"/>
    </location>
</feature>
<keyword evidence="25" id="KW-0464">Manganese</keyword>
<dbReference type="InterPro" id="IPR011009">
    <property type="entry name" value="Kinase-like_dom_sf"/>
</dbReference>
<dbReference type="SUPFAM" id="SSF57716">
    <property type="entry name" value="Glucocorticoid receptor-like (DNA-binding domain)"/>
    <property type="match status" value="4"/>
</dbReference>
<keyword evidence="21 28" id="KW-0440">LIM domain</keyword>
<evidence type="ECO:0000256" key="27">
    <source>
        <dbReference type="ARBA" id="ARBA00048977"/>
    </source>
</evidence>
<evidence type="ECO:0000256" key="20">
    <source>
        <dbReference type="ARBA" id="ARBA00022989"/>
    </source>
</evidence>
<dbReference type="Pfam" id="PF08515">
    <property type="entry name" value="TGF_beta_GS"/>
    <property type="match status" value="1"/>
</dbReference>
<comment type="catalytic activity">
    <reaction evidence="27">
        <text>L-seryl-[protein] + ATP = O-phospho-L-seryl-[protein] + ADP + H(+)</text>
        <dbReference type="Rhea" id="RHEA:17989"/>
        <dbReference type="Rhea" id="RHEA-COMP:9863"/>
        <dbReference type="Rhea" id="RHEA-COMP:11604"/>
        <dbReference type="ChEBI" id="CHEBI:15378"/>
        <dbReference type="ChEBI" id="CHEBI:29999"/>
        <dbReference type="ChEBI" id="CHEBI:30616"/>
        <dbReference type="ChEBI" id="CHEBI:83421"/>
        <dbReference type="ChEBI" id="CHEBI:456216"/>
        <dbReference type="EC" id="2.7.11.1"/>
    </reaction>
    <physiologicalReaction direction="left-to-right" evidence="27">
        <dbReference type="Rhea" id="RHEA:17990"/>
    </physiologicalReaction>
</comment>
<dbReference type="InterPro" id="IPR001245">
    <property type="entry name" value="Ser-Thr/Tyr_kinase_cat_dom"/>
</dbReference>
<feature type="region of interest" description="Disordered" evidence="30">
    <location>
        <begin position="485"/>
        <end position="550"/>
    </location>
</feature>
<dbReference type="Gene3D" id="3.30.200.20">
    <property type="entry name" value="Phosphorylase Kinase, domain 1"/>
    <property type="match status" value="1"/>
</dbReference>
<evidence type="ECO:0000256" key="25">
    <source>
        <dbReference type="ARBA" id="ARBA00023211"/>
    </source>
</evidence>
<dbReference type="InterPro" id="IPR050604">
    <property type="entry name" value="PDZ-LIM_domain"/>
</dbReference>
<feature type="transmembrane region" description="Helical" evidence="31">
    <location>
        <begin position="1028"/>
        <end position="1051"/>
    </location>
</feature>
<evidence type="ECO:0000256" key="17">
    <source>
        <dbReference type="ARBA" id="ARBA00022833"/>
    </source>
</evidence>
<dbReference type="EC" id="2.7.11.30" evidence="6"/>
<evidence type="ECO:0000256" key="28">
    <source>
        <dbReference type="PROSITE-ProRule" id="PRU00125"/>
    </source>
</evidence>
<dbReference type="PROSITE" id="PS00108">
    <property type="entry name" value="PROTEIN_KINASE_ST"/>
    <property type="match status" value="1"/>
</dbReference>
<dbReference type="InterPro" id="IPR000472">
    <property type="entry name" value="Activin_recp"/>
</dbReference>
<feature type="domain" description="PDZ" evidence="34">
    <location>
        <begin position="12"/>
        <end position="94"/>
    </location>
</feature>
<evidence type="ECO:0000256" key="11">
    <source>
        <dbReference type="ARBA" id="ARBA00022692"/>
    </source>
</evidence>
<keyword evidence="19" id="KW-0460">Magnesium</keyword>
<evidence type="ECO:0000256" key="16">
    <source>
        <dbReference type="ARBA" id="ARBA00022777"/>
    </source>
</evidence>
<evidence type="ECO:0000256" key="8">
    <source>
        <dbReference type="ARBA" id="ARBA00022490"/>
    </source>
</evidence>
<dbReference type="FunFam" id="2.10.110.10:FF:000014">
    <property type="entry name" value="PDZ and LIM domain protein 5"/>
    <property type="match status" value="1"/>
</dbReference>
<evidence type="ECO:0000256" key="13">
    <source>
        <dbReference type="ARBA" id="ARBA00022729"/>
    </source>
</evidence>
<keyword evidence="11 31" id="KW-0812">Transmembrane</keyword>
<dbReference type="FunFam" id="2.10.110.10:FF:000020">
    <property type="entry name" value="PDZ and LIM domain protein 5"/>
    <property type="match status" value="1"/>
</dbReference>
<dbReference type="Pfam" id="PF00595">
    <property type="entry name" value="PDZ"/>
    <property type="match status" value="1"/>
</dbReference>
<dbReference type="CDD" id="cd09362">
    <property type="entry name" value="LIM2_Enigma_like"/>
    <property type="match status" value="1"/>
</dbReference>
<dbReference type="InterPro" id="IPR017441">
    <property type="entry name" value="Protein_kinase_ATP_BS"/>
</dbReference>
<dbReference type="SUPFAM" id="SSF57302">
    <property type="entry name" value="Snake toxin-like"/>
    <property type="match status" value="1"/>
</dbReference>
<dbReference type="FunFam" id="2.30.42.10:FF:000019">
    <property type="entry name" value="LIM domain binding 3 isoform 1"/>
    <property type="match status" value="1"/>
</dbReference>
<dbReference type="GO" id="GO:0030018">
    <property type="term" value="C:Z disc"/>
    <property type="evidence" value="ECO:0007669"/>
    <property type="project" value="UniProtKB-SubCell"/>
</dbReference>
<dbReference type="GO" id="GO:0005886">
    <property type="term" value="C:plasma membrane"/>
    <property type="evidence" value="ECO:0007669"/>
    <property type="project" value="UniProtKB-SubCell"/>
</dbReference>
<dbReference type="Gene3D" id="2.10.110.10">
    <property type="entry name" value="Cysteine Rich Protein"/>
    <property type="match status" value="3"/>
</dbReference>
<feature type="domain" description="LIM zinc-binding" evidence="33">
    <location>
        <begin position="562"/>
        <end position="620"/>
    </location>
</feature>
<dbReference type="SMART" id="SM00467">
    <property type="entry name" value="GS"/>
    <property type="match status" value="1"/>
</dbReference>
<dbReference type="Gene3D" id="2.30.42.10">
    <property type="match status" value="1"/>
</dbReference>
<evidence type="ECO:0000259" key="32">
    <source>
        <dbReference type="PROSITE" id="PS50011"/>
    </source>
</evidence>
<dbReference type="SMART" id="SM00735">
    <property type="entry name" value="ZM"/>
    <property type="match status" value="2"/>
</dbReference>
<dbReference type="InterPro" id="IPR008271">
    <property type="entry name" value="Ser/Thr_kinase_AS"/>
</dbReference>
<dbReference type="Proteomes" id="UP000322234">
    <property type="component" value="Unassembled WGS sequence"/>
</dbReference>
<evidence type="ECO:0000256" key="9">
    <source>
        <dbReference type="ARBA" id="ARBA00022527"/>
    </source>
</evidence>
<dbReference type="PANTHER" id="PTHR24214">
    <property type="entry name" value="PDZ AND LIM DOMAIN PROTEIN ZASP"/>
    <property type="match status" value="1"/>
</dbReference>
<evidence type="ECO:0000256" key="26">
    <source>
        <dbReference type="ARBA" id="ARBA00048659"/>
    </source>
</evidence>
<keyword evidence="20 31" id="KW-1133">Transmembrane helix</keyword>
<evidence type="ECO:0000313" key="37">
    <source>
        <dbReference type="Proteomes" id="UP000322234"/>
    </source>
</evidence>
<dbReference type="GO" id="GO:0005524">
    <property type="term" value="F:ATP binding"/>
    <property type="evidence" value="ECO:0007669"/>
    <property type="project" value="UniProtKB-UniRule"/>
</dbReference>
<keyword evidence="8" id="KW-0963">Cytoplasm</keyword>
<protein>
    <recommendedName>
        <fullName evidence="6">receptor protein serine/threonine kinase</fullName>
        <ecNumber evidence="6">2.7.11.30</ecNumber>
    </recommendedName>
</protein>
<feature type="domain" description="GS" evidence="35">
    <location>
        <begin position="1079"/>
        <end position="1108"/>
    </location>
</feature>
<dbReference type="CDD" id="cd23612">
    <property type="entry name" value="TFP_LU_ECD_BMPR1A"/>
    <property type="match status" value="1"/>
</dbReference>
<dbReference type="FunFam" id="2.10.110.10:FF:000010">
    <property type="entry name" value="PDZ and LIM domain protein 5"/>
    <property type="match status" value="1"/>
</dbReference>
<dbReference type="PROSITE" id="PS00478">
    <property type="entry name" value="LIM_DOMAIN_1"/>
    <property type="match status" value="1"/>
</dbReference>
<dbReference type="FunFam" id="3.30.200.20:FF:000055">
    <property type="entry name" value="Receptor protein serine/threonine kinase"/>
    <property type="match status" value="1"/>
</dbReference>
<evidence type="ECO:0000259" key="34">
    <source>
        <dbReference type="PROSITE" id="PS50106"/>
    </source>
</evidence>
<feature type="region of interest" description="Disordered" evidence="30">
    <location>
        <begin position="360"/>
        <end position="410"/>
    </location>
</feature>
<dbReference type="InterPro" id="IPR003605">
    <property type="entry name" value="GS_dom"/>
</dbReference>
<evidence type="ECO:0000313" key="36">
    <source>
        <dbReference type="EMBL" id="MXQ85733.1"/>
    </source>
</evidence>
<dbReference type="Gene3D" id="2.10.60.10">
    <property type="entry name" value="CD59"/>
    <property type="match status" value="1"/>
</dbReference>
<dbReference type="PROSITE" id="PS50023">
    <property type="entry name" value="LIM_DOMAIN_2"/>
    <property type="match status" value="3"/>
</dbReference>
<dbReference type="InterPro" id="IPR000719">
    <property type="entry name" value="Prot_kinase_dom"/>
</dbReference>
<keyword evidence="12 28" id="KW-0479">Metal-binding</keyword>
<keyword evidence="13" id="KW-0732">Signal</keyword>
<keyword evidence="22 31" id="KW-0472">Membrane</keyword>
<dbReference type="SMART" id="SM00228">
    <property type="entry name" value="PDZ"/>
    <property type="match status" value="1"/>
</dbReference>